<dbReference type="InterPro" id="IPR035919">
    <property type="entry name" value="EAL_sf"/>
</dbReference>
<keyword evidence="3" id="KW-1185">Reference proteome</keyword>
<dbReference type="PANTHER" id="PTHR33121:SF70">
    <property type="entry name" value="SIGNALING PROTEIN YKOW"/>
    <property type="match status" value="1"/>
</dbReference>
<sequence length="78" mass="8327">MSLETGGLVGLQALVRWHHPEHGLLGPDDFVPLTESSGLIQDLGDWVLRAVGAQLLAWTRAGLASVPVALNLSAQQFQ</sequence>
<dbReference type="GO" id="GO:0071111">
    <property type="term" value="F:cyclic-guanylate-specific phosphodiesterase activity"/>
    <property type="evidence" value="ECO:0007669"/>
    <property type="project" value="InterPro"/>
</dbReference>
<protein>
    <submittedName>
        <fullName evidence="2">EAL domain-containing protein</fullName>
    </submittedName>
</protein>
<dbReference type="AlphaFoldDB" id="A0A6M0K449"/>
<accession>A0A6M0K449</accession>
<evidence type="ECO:0000313" key="2">
    <source>
        <dbReference type="EMBL" id="NEV64578.1"/>
    </source>
</evidence>
<proteinExistence type="predicted"/>
<dbReference type="PROSITE" id="PS50883">
    <property type="entry name" value="EAL"/>
    <property type="match status" value="1"/>
</dbReference>
<dbReference type="CDD" id="cd01948">
    <property type="entry name" value="EAL"/>
    <property type="match status" value="1"/>
</dbReference>
<reference evidence="2 3" key="1">
    <citation type="submission" date="2020-02" db="EMBL/GenBank/DDBJ databases">
        <title>Genome sequences of Thiorhodococcus mannitoliphagus and Thiorhodococcus minor, purple sulfur photosynthetic bacteria in the gammaproteobacterial family, Chromatiaceae.</title>
        <authorList>
            <person name="Aviles F.A."/>
            <person name="Meyer T.E."/>
            <person name="Kyndt J.A."/>
        </authorList>
    </citation>
    <scope>NUCLEOTIDE SEQUENCE [LARGE SCALE GENOMIC DNA]</scope>
    <source>
        <strain evidence="2 3">DSM 11518</strain>
    </source>
</reference>
<comment type="caution">
    <text evidence="2">The sequence shown here is derived from an EMBL/GenBank/DDBJ whole genome shotgun (WGS) entry which is preliminary data.</text>
</comment>
<dbReference type="InterPro" id="IPR050706">
    <property type="entry name" value="Cyclic-di-GMP_PDE-like"/>
</dbReference>
<evidence type="ECO:0000313" key="3">
    <source>
        <dbReference type="Proteomes" id="UP000483379"/>
    </source>
</evidence>
<dbReference type="InterPro" id="IPR001633">
    <property type="entry name" value="EAL_dom"/>
</dbReference>
<dbReference type="Gene3D" id="3.20.20.450">
    <property type="entry name" value="EAL domain"/>
    <property type="match status" value="1"/>
</dbReference>
<dbReference type="PANTHER" id="PTHR33121">
    <property type="entry name" value="CYCLIC DI-GMP PHOSPHODIESTERASE PDEF"/>
    <property type="match status" value="1"/>
</dbReference>
<gene>
    <name evidence="2" type="ORF">G3446_22370</name>
</gene>
<dbReference type="Proteomes" id="UP000483379">
    <property type="component" value="Unassembled WGS sequence"/>
</dbReference>
<dbReference type="SUPFAM" id="SSF141868">
    <property type="entry name" value="EAL domain-like"/>
    <property type="match status" value="1"/>
</dbReference>
<dbReference type="EMBL" id="JAAIJQ010000099">
    <property type="protein sequence ID" value="NEV64578.1"/>
    <property type="molecule type" value="Genomic_DNA"/>
</dbReference>
<organism evidence="2 3">
    <name type="scientific">Thiorhodococcus minor</name>
    <dbReference type="NCBI Taxonomy" id="57489"/>
    <lineage>
        <taxon>Bacteria</taxon>
        <taxon>Pseudomonadati</taxon>
        <taxon>Pseudomonadota</taxon>
        <taxon>Gammaproteobacteria</taxon>
        <taxon>Chromatiales</taxon>
        <taxon>Chromatiaceae</taxon>
        <taxon>Thiorhodococcus</taxon>
    </lineage>
</organism>
<feature type="domain" description="EAL" evidence="1">
    <location>
        <begin position="1"/>
        <end position="78"/>
    </location>
</feature>
<evidence type="ECO:0000259" key="1">
    <source>
        <dbReference type="PROSITE" id="PS50883"/>
    </source>
</evidence>
<name>A0A6M0K449_9GAMM</name>
<dbReference type="Pfam" id="PF00563">
    <property type="entry name" value="EAL"/>
    <property type="match status" value="1"/>
</dbReference>